<evidence type="ECO:0000313" key="1">
    <source>
        <dbReference type="EMBL" id="KAL0062718.1"/>
    </source>
</evidence>
<name>A0ABR2ZPQ4_9AGAR</name>
<protein>
    <submittedName>
        <fullName evidence="1">Uncharacterized protein</fullName>
    </submittedName>
</protein>
<organism evidence="1 2">
    <name type="scientific">Marasmius tenuissimus</name>
    <dbReference type="NCBI Taxonomy" id="585030"/>
    <lineage>
        <taxon>Eukaryota</taxon>
        <taxon>Fungi</taxon>
        <taxon>Dikarya</taxon>
        <taxon>Basidiomycota</taxon>
        <taxon>Agaricomycotina</taxon>
        <taxon>Agaricomycetes</taxon>
        <taxon>Agaricomycetidae</taxon>
        <taxon>Agaricales</taxon>
        <taxon>Marasmiineae</taxon>
        <taxon>Marasmiaceae</taxon>
        <taxon>Marasmius</taxon>
    </lineage>
</organism>
<dbReference type="EMBL" id="JBBXMP010000098">
    <property type="protein sequence ID" value="KAL0062718.1"/>
    <property type="molecule type" value="Genomic_DNA"/>
</dbReference>
<dbReference type="Proteomes" id="UP001437256">
    <property type="component" value="Unassembled WGS sequence"/>
</dbReference>
<sequence>MEVLNGVFGEIERSTSGARQLSALGFSAQTVGTRNTWNGIQLSGYHGHFPASRATEIKSLSIVIFLPIYLKNPQVQGLRIKMKARSRVIEEMKATSG</sequence>
<evidence type="ECO:0000313" key="2">
    <source>
        <dbReference type="Proteomes" id="UP001437256"/>
    </source>
</evidence>
<keyword evidence="2" id="KW-1185">Reference proteome</keyword>
<gene>
    <name evidence="1" type="ORF">AAF712_010413</name>
</gene>
<comment type="caution">
    <text evidence="1">The sequence shown here is derived from an EMBL/GenBank/DDBJ whole genome shotgun (WGS) entry which is preliminary data.</text>
</comment>
<accession>A0ABR2ZPQ4</accession>
<reference evidence="1 2" key="1">
    <citation type="submission" date="2024-05" db="EMBL/GenBank/DDBJ databases">
        <title>A draft genome resource for the thread blight pathogen Marasmius tenuissimus strain MS-2.</title>
        <authorList>
            <person name="Yulfo-Soto G.E."/>
            <person name="Baruah I.K."/>
            <person name="Amoako-Attah I."/>
            <person name="Bukari Y."/>
            <person name="Meinhardt L.W."/>
            <person name="Bailey B.A."/>
            <person name="Cohen S.P."/>
        </authorList>
    </citation>
    <scope>NUCLEOTIDE SEQUENCE [LARGE SCALE GENOMIC DNA]</scope>
    <source>
        <strain evidence="1 2">MS-2</strain>
    </source>
</reference>
<proteinExistence type="predicted"/>